<accession>A0A6N6VF92</accession>
<name>A0A6N6VF92_9HYPH</name>
<dbReference type="Proteomes" id="UP000468901">
    <property type="component" value="Unassembled WGS sequence"/>
</dbReference>
<evidence type="ECO:0000313" key="1">
    <source>
        <dbReference type="EMBL" id="KAB7738881.1"/>
    </source>
</evidence>
<evidence type="ECO:0000313" key="2">
    <source>
        <dbReference type="Proteomes" id="UP000468901"/>
    </source>
</evidence>
<organism evidence="1 2">
    <name type="scientific">Parvibaculum sedimenti</name>
    <dbReference type="NCBI Taxonomy" id="2608632"/>
    <lineage>
        <taxon>Bacteria</taxon>
        <taxon>Pseudomonadati</taxon>
        <taxon>Pseudomonadota</taxon>
        <taxon>Alphaproteobacteria</taxon>
        <taxon>Hyphomicrobiales</taxon>
        <taxon>Parvibaculaceae</taxon>
        <taxon>Parvibaculum</taxon>
    </lineage>
</organism>
<gene>
    <name evidence="1" type="ORF">F2P47_14790</name>
</gene>
<sequence>MSAYISFIFFRKTFRHIKQPQSGAFFTVPHPDGMTAMPMSLSSLKFVAVIRNLKALEDAASLREIADARIHAG</sequence>
<comment type="caution">
    <text evidence="1">The sequence shown here is derived from an EMBL/GenBank/DDBJ whole genome shotgun (WGS) entry which is preliminary data.</text>
</comment>
<proteinExistence type="predicted"/>
<keyword evidence="2" id="KW-1185">Reference proteome</keyword>
<dbReference type="EMBL" id="WESC01000015">
    <property type="protein sequence ID" value="KAB7738881.1"/>
    <property type="molecule type" value="Genomic_DNA"/>
</dbReference>
<reference evidence="1 2" key="1">
    <citation type="submission" date="2019-09" db="EMBL/GenBank/DDBJ databases">
        <title>Parvibaculum sedimenti sp. nov., isolated from sediment.</title>
        <authorList>
            <person name="Wang Y."/>
        </authorList>
    </citation>
    <scope>NUCLEOTIDE SEQUENCE [LARGE SCALE GENOMIC DNA]</scope>
    <source>
        <strain evidence="1 2">HXT-9</strain>
    </source>
</reference>
<dbReference type="AlphaFoldDB" id="A0A6N6VF92"/>
<protein>
    <submittedName>
        <fullName evidence="1">Uncharacterized protein</fullName>
    </submittedName>
</protein>